<dbReference type="CDD" id="cd17535">
    <property type="entry name" value="REC_NarL-like"/>
    <property type="match status" value="1"/>
</dbReference>
<dbReference type="Gene3D" id="3.40.50.2300">
    <property type="match status" value="1"/>
</dbReference>
<protein>
    <submittedName>
        <fullName evidence="9">Response regulator transcription factor</fullName>
    </submittedName>
</protein>
<keyword evidence="5" id="KW-0804">Transcription</keyword>
<proteinExistence type="predicted"/>
<dbReference type="InterPro" id="IPR036388">
    <property type="entry name" value="WH-like_DNA-bd_sf"/>
</dbReference>
<dbReference type="EMBL" id="CP102453">
    <property type="protein sequence ID" value="UUX33615.1"/>
    <property type="molecule type" value="Genomic_DNA"/>
</dbReference>
<keyword evidence="3" id="KW-0805">Transcription regulation</keyword>
<feature type="modified residue" description="4-aspartylphosphate" evidence="6">
    <location>
        <position position="53"/>
    </location>
</feature>
<keyword evidence="2" id="KW-0902">Two-component regulatory system</keyword>
<keyword evidence="1 6" id="KW-0597">Phosphoprotein</keyword>
<organism evidence="9 10">
    <name type="scientific">Fundicoccus culcitae</name>
    <dbReference type="NCBI Taxonomy" id="2969821"/>
    <lineage>
        <taxon>Bacteria</taxon>
        <taxon>Bacillati</taxon>
        <taxon>Bacillota</taxon>
        <taxon>Bacilli</taxon>
        <taxon>Lactobacillales</taxon>
        <taxon>Aerococcaceae</taxon>
        <taxon>Fundicoccus</taxon>
    </lineage>
</organism>
<dbReference type="PANTHER" id="PTHR45566:SF1">
    <property type="entry name" value="HTH-TYPE TRANSCRIPTIONAL REGULATOR YHJB-RELATED"/>
    <property type="match status" value="1"/>
</dbReference>
<dbReference type="PRINTS" id="PR00038">
    <property type="entry name" value="HTHLUXR"/>
</dbReference>
<evidence type="ECO:0000259" key="7">
    <source>
        <dbReference type="PROSITE" id="PS50043"/>
    </source>
</evidence>
<keyword evidence="4" id="KW-0238">DNA-binding</keyword>
<evidence type="ECO:0000259" key="8">
    <source>
        <dbReference type="PROSITE" id="PS50110"/>
    </source>
</evidence>
<dbReference type="Gene3D" id="1.10.10.10">
    <property type="entry name" value="Winged helix-like DNA-binding domain superfamily/Winged helix DNA-binding domain"/>
    <property type="match status" value="1"/>
</dbReference>
<name>A0ABY5P5G5_9LACT</name>
<sequence>MKILHIDDHLIIGKSVELTLEDIPEISEYKFIQNVEDLDTIIKSFDPSIVLLDIQLGDKNGLTIGEYIINHYKKKVIFFSGFDLVAYHEKALEIRAYGFIVKDASIEELITALKQVHFENKKVFPHSERLKQSYTTLSERERAILIRLAQGTTQSNIATELDIADKTVRNHLGSIYKKLNTHNAVESVAKATKLGLIKL</sequence>
<feature type="domain" description="HTH luxR-type" evidence="7">
    <location>
        <begin position="130"/>
        <end position="195"/>
    </location>
</feature>
<keyword evidence="10" id="KW-1185">Reference proteome</keyword>
<dbReference type="SUPFAM" id="SSF46894">
    <property type="entry name" value="C-terminal effector domain of the bipartite response regulators"/>
    <property type="match status" value="1"/>
</dbReference>
<dbReference type="InterPro" id="IPR001789">
    <property type="entry name" value="Sig_transdc_resp-reg_receiver"/>
</dbReference>
<dbReference type="CDD" id="cd06170">
    <property type="entry name" value="LuxR_C_like"/>
    <property type="match status" value="1"/>
</dbReference>
<evidence type="ECO:0000313" key="10">
    <source>
        <dbReference type="Proteomes" id="UP001315967"/>
    </source>
</evidence>
<dbReference type="PROSITE" id="PS50043">
    <property type="entry name" value="HTH_LUXR_2"/>
    <property type="match status" value="1"/>
</dbReference>
<dbReference type="Pfam" id="PF00196">
    <property type="entry name" value="GerE"/>
    <property type="match status" value="1"/>
</dbReference>
<reference evidence="9 10" key="1">
    <citation type="submission" date="2022-08" db="EMBL/GenBank/DDBJ databases">
        <title>Aerococcaceae sp. nov isolated from spoiled eye mask.</title>
        <authorList>
            <person name="Zhou G."/>
            <person name="Xie X.-B."/>
            <person name="Shi Q.-S."/>
            <person name="Wang Y.-S."/>
            <person name="Wen X."/>
            <person name="Peng H."/>
            <person name="Yang X.-J."/>
            <person name="Tao H.-B."/>
            <person name="Huang X.-M."/>
        </authorList>
    </citation>
    <scope>NUCLEOTIDE SEQUENCE [LARGE SCALE GENOMIC DNA]</scope>
    <source>
        <strain evidence="10">DM20194951</strain>
    </source>
</reference>
<dbReference type="PANTHER" id="PTHR45566">
    <property type="entry name" value="HTH-TYPE TRANSCRIPTIONAL REGULATOR YHJB-RELATED"/>
    <property type="match status" value="1"/>
</dbReference>
<dbReference type="Pfam" id="PF00072">
    <property type="entry name" value="Response_reg"/>
    <property type="match status" value="1"/>
</dbReference>
<dbReference type="InterPro" id="IPR000792">
    <property type="entry name" value="Tscrpt_reg_LuxR_C"/>
</dbReference>
<evidence type="ECO:0000256" key="3">
    <source>
        <dbReference type="ARBA" id="ARBA00023015"/>
    </source>
</evidence>
<evidence type="ECO:0000256" key="5">
    <source>
        <dbReference type="ARBA" id="ARBA00023163"/>
    </source>
</evidence>
<accession>A0ABY5P5G5</accession>
<dbReference type="PROSITE" id="PS50110">
    <property type="entry name" value="RESPONSE_REGULATORY"/>
    <property type="match status" value="1"/>
</dbReference>
<evidence type="ECO:0000313" key="9">
    <source>
        <dbReference type="EMBL" id="UUX33615.1"/>
    </source>
</evidence>
<dbReference type="RefSeq" id="WP_313793119.1">
    <property type="nucleotide sequence ID" value="NZ_CP102453.1"/>
</dbReference>
<feature type="domain" description="Response regulatory" evidence="8">
    <location>
        <begin position="2"/>
        <end position="117"/>
    </location>
</feature>
<gene>
    <name evidence="9" type="ORF">NRE15_12015</name>
</gene>
<dbReference type="SMART" id="SM00448">
    <property type="entry name" value="REC"/>
    <property type="match status" value="1"/>
</dbReference>
<evidence type="ECO:0000256" key="2">
    <source>
        <dbReference type="ARBA" id="ARBA00023012"/>
    </source>
</evidence>
<dbReference type="Proteomes" id="UP001315967">
    <property type="component" value="Chromosome"/>
</dbReference>
<dbReference type="InterPro" id="IPR011006">
    <property type="entry name" value="CheY-like_superfamily"/>
</dbReference>
<dbReference type="SMART" id="SM00421">
    <property type="entry name" value="HTH_LUXR"/>
    <property type="match status" value="1"/>
</dbReference>
<dbReference type="InterPro" id="IPR016032">
    <property type="entry name" value="Sig_transdc_resp-reg_C-effctor"/>
</dbReference>
<dbReference type="InterPro" id="IPR051015">
    <property type="entry name" value="EvgA-like"/>
</dbReference>
<evidence type="ECO:0000256" key="6">
    <source>
        <dbReference type="PROSITE-ProRule" id="PRU00169"/>
    </source>
</evidence>
<evidence type="ECO:0000256" key="4">
    <source>
        <dbReference type="ARBA" id="ARBA00023125"/>
    </source>
</evidence>
<dbReference type="InterPro" id="IPR058245">
    <property type="entry name" value="NreC/VraR/RcsB-like_REC"/>
</dbReference>
<evidence type="ECO:0000256" key="1">
    <source>
        <dbReference type="ARBA" id="ARBA00022553"/>
    </source>
</evidence>
<dbReference type="SUPFAM" id="SSF52172">
    <property type="entry name" value="CheY-like"/>
    <property type="match status" value="1"/>
</dbReference>